<feature type="binding site" evidence="9">
    <location>
        <position position="103"/>
    </location>
    <ligand>
        <name>Mg(2+)</name>
        <dbReference type="ChEBI" id="CHEBI:18420"/>
        <label>1</label>
    </ligand>
</feature>
<dbReference type="GO" id="GO:0005829">
    <property type="term" value="C:cytosol"/>
    <property type="evidence" value="ECO:0007669"/>
    <property type="project" value="TreeGrafter"/>
</dbReference>
<evidence type="ECO:0000256" key="3">
    <source>
        <dbReference type="ARBA" id="ARBA00007275"/>
    </source>
</evidence>
<keyword evidence="13" id="KW-1185">Reference proteome</keyword>
<evidence type="ECO:0000256" key="9">
    <source>
        <dbReference type="PIRSR" id="PIRSR604385-2"/>
    </source>
</evidence>
<dbReference type="Proteomes" id="UP000680348">
    <property type="component" value="Unassembled WGS sequence"/>
</dbReference>
<dbReference type="EMBL" id="JAGWCR010000001">
    <property type="protein sequence ID" value="MBS3647095.1"/>
    <property type="molecule type" value="Genomic_DNA"/>
</dbReference>
<dbReference type="CDD" id="cd24157">
    <property type="entry name" value="NUDIX_GDPMK"/>
    <property type="match status" value="1"/>
</dbReference>
<dbReference type="InterPro" id="IPR015797">
    <property type="entry name" value="NUDIX_hydrolase-like_dom_sf"/>
</dbReference>
<evidence type="ECO:0000256" key="10">
    <source>
        <dbReference type="PIRSR" id="PIRSR604385-3"/>
    </source>
</evidence>
<dbReference type="RefSeq" id="WP_188252665.1">
    <property type="nucleotide sequence ID" value="NZ_JABVCF010000001.1"/>
</dbReference>
<feature type="domain" description="Nudix hydrolase" evidence="11">
    <location>
        <begin position="43"/>
        <end position="181"/>
    </location>
</feature>
<name>A0A942DY34_9HYPH</name>
<dbReference type="Gene3D" id="3.90.79.10">
    <property type="entry name" value="Nucleoside Triphosphate Pyrophosphohydrolase"/>
    <property type="match status" value="1"/>
</dbReference>
<evidence type="ECO:0000313" key="13">
    <source>
        <dbReference type="Proteomes" id="UP000680348"/>
    </source>
</evidence>
<evidence type="ECO:0000256" key="7">
    <source>
        <dbReference type="ARBA" id="ARBA00032162"/>
    </source>
</evidence>
<evidence type="ECO:0000256" key="4">
    <source>
        <dbReference type="ARBA" id="ARBA00011738"/>
    </source>
</evidence>
<evidence type="ECO:0000256" key="6">
    <source>
        <dbReference type="ARBA" id="ARBA00022801"/>
    </source>
</evidence>
<protein>
    <recommendedName>
        <fullName evidence="5">GDP-mannose pyrophosphatase</fullName>
    </recommendedName>
    <alternativeName>
        <fullName evidence="7">GDP-mannose hydrolase</fullName>
    </alternativeName>
    <alternativeName>
        <fullName evidence="8">GDPMK</fullName>
    </alternativeName>
</protein>
<sequence length="193" mass="21837">MDDRVRVISSEVLSDAWGVLKSTVFDYRRLDGNWERQTRETYDRGNGAAVLPYDPARNTVLLVRQFRFPAYLQGHPEPLLEACAGLLDEDDPETCARREAQEELGYQLHDLELICVPFMTPGSVTERLACFVARYSQEDRVSAGGGHIHEGEDIEVVEMTLEEAYRATRDGRISDAKTIVLIQHLVIDQARGE</sequence>
<dbReference type="InterPro" id="IPR000086">
    <property type="entry name" value="NUDIX_hydrolase_dom"/>
</dbReference>
<dbReference type="PROSITE" id="PS51462">
    <property type="entry name" value="NUDIX"/>
    <property type="match status" value="1"/>
</dbReference>
<comment type="caution">
    <text evidence="12">The sequence shown here is derived from an EMBL/GenBank/DDBJ whole genome shotgun (WGS) entry which is preliminary data.</text>
</comment>
<organism evidence="12 13">
    <name type="scientific">Pseudaminobacter soli</name>
    <name type="common">ex Zhang et al. 2022</name>
    <dbReference type="NCBI Taxonomy" id="2831468"/>
    <lineage>
        <taxon>Bacteria</taxon>
        <taxon>Pseudomonadati</taxon>
        <taxon>Pseudomonadota</taxon>
        <taxon>Alphaproteobacteria</taxon>
        <taxon>Hyphomicrobiales</taxon>
        <taxon>Phyllobacteriaceae</taxon>
        <taxon>Pseudaminobacter</taxon>
    </lineage>
</organism>
<dbReference type="NCBIfam" id="TIGR00052">
    <property type="entry name" value="nudix-type nucleoside diphosphatase, YffH/AdpP family"/>
    <property type="match status" value="1"/>
</dbReference>
<feature type="binding site" evidence="9">
    <location>
        <position position="99"/>
    </location>
    <ligand>
        <name>Mg(2+)</name>
        <dbReference type="ChEBI" id="CHEBI:18420"/>
        <label>1</label>
    </ligand>
</feature>
<accession>A0A942DY34</accession>
<evidence type="ECO:0000256" key="1">
    <source>
        <dbReference type="ARBA" id="ARBA00000847"/>
    </source>
</evidence>
<keyword evidence="9" id="KW-0479">Metal-binding</keyword>
<evidence type="ECO:0000259" key="11">
    <source>
        <dbReference type="PROSITE" id="PS51462"/>
    </source>
</evidence>
<dbReference type="Pfam" id="PF00293">
    <property type="entry name" value="NUDIX"/>
    <property type="match status" value="1"/>
</dbReference>
<evidence type="ECO:0000256" key="2">
    <source>
        <dbReference type="ARBA" id="ARBA00001946"/>
    </source>
</evidence>
<proteinExistence type="inferred from homology"/>
<evidence type="ECO:0000256" key="5">
    <source>
        <dbReference type="ARBA" id="ARBA00016377"/>
    </source>
</evidence>
<feature type="binding site" evidence="9">
    <location>
        <position position="84"/>
    </location>
    <ligand>
        <name>Mg(2+)</name>
        <dbReference type="ChEBI" id="CHEBI:18420"/>
        <label>1</label>
    </ligand>
</feature>
<evidence type="ECO:0000256" key="8">
    <source>
        <dbReference type="ARBA" id="ARBA00032272"/>
    </source>
</evidence>
<feature type="binding site" evidence="9">
    <location>
        <position position="152"/>
    </location>
    <ligand>
        <name>Mg(2+)</name>
        <dbReference type="ChEBI" id="CHEBI:18420"/>
        <label>1</label>
    </ligand>
</feature>
<comment type="subunit">
    <text evidence="4">Homodimer.</text>
</comment>
<gene>
    <name evidence="12" type="ORF">KEU06_00450</name>
</gene>
<dbReference type="InterPro" id="IPR004385">
    <property type="entry name" value="NDP_pyrophosphatase"/>
</dbReference>
<dbReference type="PANTHER" id="PTHR11839">
    <property type="entry name" value="UDP/ADP-SUGAR PYROPHOSPHATASE"/>
    <property type="match status" value="1"/>
</dbReference>
<comment type="similarity">
    <text evidence="3">Belongs to the Nudix hydrolase family. NudK subfamily.</text>
</comment>
<dbReference type="GO" id="GO:0019693">
    <property type="term" value="P:ribose phosphate metabolic process"/>
    <property type="evidence" value="ECO:0007669"/>
    <property type="project" value="TreeGrafter"/>
</dbReference>
<dbReference type="GO" id="GO:0046872">
    <property type="term" value="F:metal ion binding"/>
    <property type="evidence" value="ECO:0007669"/>
    <property type="project" value="UniProtKB-KW"/>
</dbReference>
<comment type="catalytic activity">
    <reaction evidence="1">
        <text>GDP-alpha-D-mannose + H2O = alpha-D-mannose 1-phosphate + GMP + 2 H(+)</text>
        <dbReference type="Rhea" id="RHEA:27978"/>
        <dbReference type="ChEBI" id="CHEBI:15377"/>
        <dbReference type="ChEBI" id="CHEBI:15378"/>
        <dbReference type="ChEBI" id="CHEBI:57527"/>
        <dbReference type="ChEBI" id="CHEBI:58115"/>
        <dbReference type="ChEBI" id="CHEBI:58409"/>
    </reaction>
</comment>
<comment type="cofactor">
    <cofactor evidence="2 9">
        <name>Mg(2+)</name>
        <dbReference type="ChEBI" id="CHEBI:18420"/>
    </cofactor>
</comment>
<dbReference type="GO" id="GO:0006753">
    <property type="term" value="P:nucleoside phosphate metabolic process"/>
    <property type="evidence" value="ECO:0007669"/>
    <property type="project" value="TreeGrafter"/>
</dbReference>
<dbReference type="AlphaFoldDB" id="A0A942DY34"/>
<dbReference type="GO" id="GO:0016818">
    <property type="term" value="F:hydrolase activity, acting on acid anhydrides, in phosphorus-containing anhydrides"/>
    <property type="evidence" value="ECO:0007669"/>
    <property type="project" value="InterPro"/>
</dbReference>
<reference evidence="12" key="1">
    <citation type="submission" date="2021-04" db="EMBL/GenBank/DDBJ databases">
        <title>Pseudaminobacter soli sp. nov., isolated from paddy soil contaminated by heavy metals.</title>
        <authorList>
            <person name="Zhang K."/>
        </authorList>
    </citation>
    <scope>NUCLEOTIDE SEQUENCE</scope>
    <source>
        <strain evidence="12">19-2017</strain>
    </source>
</reference>
<feature type="short sequence motif" description="Nudix box" evidence="10">
    <location>
        <begin position="85"/>
        <end position="106"/>
    </location>
</feature>
<keyword evidence="9" id="KW-0460">Magnesium</keyword>
<dbReference type="SUPFAM" id="SSF55811">
    <property type="entry name" value="Nudix"/>
    <property type="match status" value="1"/>
</dbReference>
<dbReference type="PANTHER" id="PTHR11839:SF18">
    <property type="entry name" value="NUDIX HYDROLASE DOMAIN-CONTAINING PROTEIN"/>
    <property type="match status" value="1"/>
</dbReference>
<keyword evidence="6" id="KW-0378">Hydrolase</keyword>
<evidence type="ECO:0000313" key="12">
    <source>
        <dbReference type="EMBL" id="MBS3647095.1"/>
    </source>
</evidence>